<comment type="caution">
    <text evidence="1">The sequence shown here is derived from an EMBL/GenBank/DDBJ whole genome shotgun (WGS) entry which is preliminary data.</text>
</comment>
<evidence type="ECO:0000313" key="1">
    <source>
        <dbReference type="EMBL" id="TNN36597.1"/>
    </source>
</evidence>
<protein>
    <submittedName>
        <fullName evidence="1">Uncharacterized protein</fullName>
    </submittedName>
</protein>
<dbReference type="Proteomes" id="UP000314294">
    <property type="component" value="Unassembled WGS sequence"/>
</dbReference>
<dbReference type="AlphaFoldDB" id="A0A4Z2F5Z8"/>
<proteinExistence type="predicted"/>
<reference evidence="1 2" key="1">
    <citation type="submission" date="2019-03" db="EMBL/GenBank/DDBJ databases">
        <title>First draft genome of Liparis tanakae, snailfish: a comprehensive survey of snailfish specific genes.</title>
        <authorList>
            <person name="Kim W."/>
            <person name="Song I."/>
            <person name="Jeong J.-H."/>
            <person name="Kim D."/>
            <person name="Kim S."/>
            <person name="Ryu S."/>
            <person name="Song J.Y."/>
            <person name="Lee S.K."/>
        </authorList>
    </citation>
    <scope>NUCLEOTIDE SEQUENCE [LARGE SCALE GENOMIC DNA]</scope>
    <source>
        <tissue evidence="1">Muscle</tissue>
    </source>
</reference>
<accession>A0A4Z2F5Z8</accession>
<evidence type="ECO:0000313" key="2">
    <source>
        <dbReference type="Proteomes" id="UP000314294"/>
    </source>
</evidence>
<name>A0A4Z2F5Z8_9TELE</name>
<sequence>MVYISNPDDVMLDKATRGLEVMLASIYEGIYCKSFMYTDGDAEIIREQDRRVGDHVAVWVEG</sequence>
<dbReference type="EMBL" id="SRLO01001597">
    <property type="protein sequence ID" value="TNN36597.1"/>
    <property type="molecule type" value="Genomic_DNA"/>
</dbReference>
<organism evidence="1 2">
    <name type="scientific">Liparis tanakae</name>
    <name type="common">Tanaka's snailfish</name>
    <dbReference type="NCBI Taxonomy" id="230148"/>
    <lineage>
        <taxon>Eukaryota</taxon>
        <taxon>Metazoa</taxon>
        <taxon>Chordata</taxon>
        <taxon>Craniata</taxon>
        <taxon>Vertebrata</taxon>
        <taxon>Euteleostomi</taxon>
        <taxon>Actinopterygii</taxon>
        <taxon>Neopterygii</taxon>
        <taxon>Teleostei</taxon>
        <taxon>Neoteleostei</taxon>
        <taxon>Acanthomorphata</taxon>
        <taxon>Eupercaria</taxon>
        <taxon>Perciformes</taxon>
        <taxon>Cottioidei</taxon>
        <taxon>Cottales</taxon>
        <taxon>Liparidae</taxon>
        <taxon>Liparis</taxon>
    </lineage>
</organism>
<gene>
    <name evidence="1" type="ORF">EYF80_053239</name>
</gene>
<keyword evidence="2" id="KW-1185">Reference proteome</keyword>